<dbReference type="PATRIC" id="fig|1588748.3.peg.154"/>
<comment type="caution">
    <text evidence="2">The sequence shown here is derived from an EMBL/GenBank/DDBJ whole genome shotgun (WGS) entry which is preliminary data.</text>
</comment>
<dbReference type="Proteomes" id="UP000070160">
    <property type="component" value="Unassembled WGS sequence"/>
</dbReference>
<keyword evidence="3" id="KW-1185">Reference proteome</keyword>
<evidence type="ECO:0000313" key="3">
    <source>
        <dbReference type="Proteomes" id="UP000070160"/>
    </source>
</evidence>
<keyword evidence="1" id="KW-1133">Transmembrane helix</keyword>
<organism evidence="2 3">
    <name type="scientific">Megasphaera hutchinsoni</name>
    <dbReference type="NCBI Taxonomy" id="1588748"/>
    <lineage>
        <taxon>Bacteria</taxon>
        <taxon>Bacillati</taxon>
        <taxon>Bacillota</taxon>
        <taxon>Negativicutes</taxon>
        <taxon>Veillonellales</taxon>
        <taxon>Veillonellaceae</taxon>
        <taxon>Megasphaera</taxon>
    </lineage>
</organism>
<gene>
    <name evidence="2" type="ORF">HMPREF3182_00160</name>
</gene>
<sequence length="82" mass="8820">MLLLQKTRLFSLFGISAAGGIFHNVGQVIVAACIVENIHIFLYLPVLSLAGAGTGILLGIIATFTLQHIKKLPLIKRLHTLS</sequence>
<accession>A0A134CLD3</accession>
<dbReference type="PROSITE" id="PS51257">
    <property type="entry name" value="PROKAR_LIPOPROTEIN"/>
    <property type="match status" value="1"/>
</dbReference>
<feature type="transmembrane region" description="Helical" evidence="1">
    <location>
        <begin position="41"/>
        <end position="66"/>
    </location>
</feature>
<dbReference type="STRING" id="1588748.HMPREF3182_00160"/>
<keyword evidence="1" id="KW-0812">Transmembrane</keyword>
<dbReference type="InterPro" id="IPR010898">
    <property type="entry name" value="Hpre_diP_synth_I"/>
</dbReference>
<evidence type="ECO:0000313" key="2">
    <source>
        <dbReference type="EMBL" id="KXB93023.1"/>
    </source>
</evidence>
<dbReference type="Pfam" id="PF07456">
    <property type="entry name" value="Hpre_diP_synt_I"/>
    <property type="match status" value="1"/>
</dbReference>
<protein>
    <recommendedName>
        <fullName evidence="4">Heptaprenyl diphosphate synthase component I</fullName>
    </recommendedName>
</protein>
<dbReference type="AlphaFoldDB" id="A0A134CLD3"/>
<proteinExistence type="predicted"/>
<keyword evidence="1" id="KW-0472">Membrane</keyword>
<evidence type="ECO:0008006" key="4">
    <source>
        <dbReference type="Google" id="ProtNLM"/>
    </source>
</evidence>
<dbReference type="EMBL" id="LSDT01000003">
    <property type="protein sequence ID" value="KXB93023.1"/>
    <property type="molecule type" value="Genomic_DNA"/>
</dbReference>
<reference evidence="3" key="1">
    <citation type="submission" date="2016-01" db="EMBL/GenBank/DDBJ databases">
        <authorList>
            <person name="Mitreva M."/>
            <person name="Pepin K.H."/>
            <person name="Mihindukulasuriya K.A."/>
            <person name="Fulton R."/>
            <person name="Fronick C."/>
            <person name="O'Laughlin M."/>
            <person name="Miner T."/>
            <person name="Herter B."/>
            <person name="Rosa B.A."/>
            <person name="Cordes M."/>
            <person name="Tomlinson C."/>
            <person name="Wollam A."/>
            <person name="Palsikar V.B."/>
            <person name="Mardis E.R."/>
            <person name="Wilson R.K."/>
        </authorList>
    </citation>
    <scope>NUCLEOTIDE SEQUENCE [LARGE SCALE GENOMIC DNA]</scope>
    <source>
        <strain evidence="3">KA00182</strain>
    </source>
</reference>
<evidence type="ECO:0000256" key="1">
    <source>
        <dbReference type="SAM" id="Phobius"/>
    </source>
</evidence>
<name>A0A134CLD3_9FIRM</name>